<feature type="region of interest" description="Disordered" evidence="11">
    <location>
        <begin position="666"/>
        <end position="723"/>
    </location>
</feature>
<evidence type="ECO:0000256" key="7">
    <source>
        <dbReference type="ARBA" id="ARBA00022679"/>
    </source>
</evidence>
<evidence type="ECO:0000256" key="2">
    <source>
        <dbReference type="ARBA" id="ARBA00004370"/>
    </source>
</evidence>
<evidence type="ECO:0000256" key="6">
    <source>
        <dbReference type="ARBA" id="ARBA00022676"/>
    </source>
</evidence>
<dbReference type="AlphaFoldDB" id="A0A835Z8T0"/>
<feature type="compositionally biased region" description="Low complexity" evidence="11">
    <location>
        <begin position="810"/>
        <end position="831"/>
    </location>
</feature>
<evidence type="ECO:0000313" key="13">
    <source>
        <dbReference type="EMBL" id="KAG5187025.1"/>
    </source>
</evidence>
<evidence type="ECO:0000313" key="14">
    <source>
        <dbReference type="Proteomes" id="UP000664859"/>
    </source>
</evidence>
<evidence type="ECO:0000256" key="9">
    <source>
        <dbReference type="ARBA" id="ARBA00024055"/>
    </source>
</evidence>
<sequence>MTSFNLSSIAQALAKAREPMLLEGLNTILMGYEDTVARLRSIQEQEEARRTSSRAGDIIADAAGGMAGAGTVTAVEEREPPNLDLADPNRRIWIFTTACMPWMTGTSVNPLLRAAFLARGRPKGKVTLVVPWLDVEDQAKVYPNGKRFETEQQQDEYVHQWLDEAGLGEEGAKISLMFYKGRYHPSYGSIFPMGDLTALVPDEEADVCIMEEPEHLNWFRAAGVLWTDKFNFVVGIIHTNYLFYAGQEVGGTIKKEVVRLMSAWMVRAHCHRVIKLSAALQTYAPEKEAVCNVHGVREQFLAVGARIAEHAGEPSPFTEGVYFIGKTLWSKGYDKLLPLLRSYRRHTGENLDMDAYGDGPQKDSIMRRCKRFELGVTFKDAIDHVKLEHHKVFVNPSKSEVLCTTVAEALAMGKFVVCARHESNEFFYQFPNCLPFRSKRESYEFFYQFAKCLPFRLKREFVSCMKWAREHEPEPLTPDLHHILTWSAATDRLVEVSSAPSKDLPDAESPAQGGSAGASSWSFSFSPERPKKQAQSLDKFDNFLANVHSLDNFLANLHMQMSRGKHGDVFRKICGAGPAARQSDEGEDAEEDGDFVVVAEGAGRKHRGSKGGSISLSKSELSLVELLSTGIQKGVVDNVLNPLVTAYRHFVEQGFTGFMRSGKEAMTDPFGTAADEEDEDEVDAPLRDSSVPPPGCATDDDSGDEGPSVSIGMEEAGAEEPKSPLSAIVQPAFVQYMGDDSSDEGTSVSIGMEEASGAEEPQSPLSGIVRPAFEAAEDADTSDGFDAQHVIVGADLHDIDPELHAADAVSPGETATEGGAETEVPAAPEASAESKQEAH</sequence>
<accession>A0A835Z8T0</accession>
<dbReference type="CDD" id="cd01635">
    <property type="entry name" value="Glycosyltransferase_GTB-type"/>
    <property type="match status" value="1"/>
</dbReference>
<organism evidence="13 14">
    <name type="scientific">Tribonema minus</name>
    <dbReference type="NCBI Taxonomy" id="303371"/>
    <lineage>
        <taxon>Eukaryota</taxon>
        <taxon>Sar</taxon>
        <taxon>Stramenopiles</taxon>
        <taxon>Ochrophyta</taxon>
        <taxon>PX clade</taxon>
        <taxon>Xanthophyceae</taxon>
        <taxon>Tribonematales</taxon>
        <taxon>Tribonemataceae</taxon>
        <taxon>Tribonema</taxon>
    </lineage>
</organism>
<evidence type="ECO:0000256" key="1">
    <source>
        <dbReference type="ARBA" id="ARBA00004229"/>
    </source>
</evidence>
<dbReference type="GO" id="GO:0009507">
    <property type="term" value="C:chloroplast"/>
    <property type="evidence" value="ECO:0007669"/>
    <property type="project" value="UniProtKB-SubCell"/>
</dbReference>
<evidence type="ECO:0000256" key="5">
    <source>
        <dbReference type="ARBA" id="ARBA00022640"/>
    </source>
</evidence>
<name>A0A835Z8T0_9STRA</name>
<keyword evidence="4" id="KW-0150">Chloroplast</keyword>
<protein>
    <recommendedName>
        <fullName evidence="9">digalactosyldiacylglycerol synthase</fullName>
        <ecNumber evidence="9">2.4.1.241</ecNumber>
    </recommendedName>
</protein>
<dbReference type="GO" id="GO:0046481">
    <property type="term" value="F:digalactosyldiacylglycerol synthase activity"/>
    <property type="evidence" value="ECO:0007669"/>
    <property type="project" value="UniProtKB-EC"/>
</dbReference>
<dbReference type="PANTHER" id="PTHR46132:SF1">
    <property type="entry name" value="DIGALACTOSYLDIACYLGLYCEROL SYNTHASE 2, CHLOROPLASTIC"/>
    <property type="match status" value="1"/>
</dbReference>
<comment type="similarity">
    <text evidence="3">Belongs to the glycosyltransferase group 1 family. Glycosyltransferase 4 subfamily.</text>
</comment>
<evidence type="ECO:0000256" key="3">
    <source>
        <dbReference type="ARBA" id="ARBA00009481"/>
    </source>
</evidence>
<keyword evidence="7" id="KW-0808">Transferase</keyword>
<evidence type="ECO:0000256" key="11">
    <source>
        <dbReference type="SAM" id="MobiDB-lite"/>
    </source>
</evidence>
<feature type="compositionally biased region" description="Acidic residues" evidence="11">
    <location>
        <begin position="674"/>
        <end position="683"/>
    </location>
</feature>
<dbReference type="Gene3D" id="3.40.50.2000">
    <property type="entry name" value="Glycogen Phosphorylase B"/>
    <property type="match status" value="1"/>
</dbReference>
<dbReference type="EMBL" id="JAFCMP010000097">
    <property type="protein sequence ID" value="KAG5187025.1"/>
    <property type="molecule type" value="Genomic_DNA"/>
</dbReference>
<dbReference type="GO" id="GO:0016020">
    <property type="term" value="C:membrane"/>
    <property type="evidence" value="ECO:0007669"/>
    <property type="project" value="UniProtKB-SubCell"/>
</dbReference>
<dbReference type="Pfam" id="PF00534">
    <property type="entry name" value="Glycos_transf_1"/>
    <property type="match status" value="1"/>
</dbReference>
<dbReference type="OrthoDB" id="44480at2759"/>
<keyword evidence="6" id="KW-0328">Glycosyltransferase</keyword>
<evidence type="ECO:0000256" key="10">
    <source>
        <dbReference type="ARBA" id="ARBA00048651"/>
    </source>
</evidence>
<dbReference type="PANTHER" id="PTHR46132">
    <property type="entry name" value="DIGALACTOSYLDIACYLGLYCEROL SYNTHASE 2, CHLOROPLASTIC"/>
    <property type="match status" value="1"/>
</dbReference>
<evidence type="ECO:0000256" key="4">
    <source>
        <dbReference type="ARBA" id="ARBA00022528"/>
    </source>
</evidence>
<feature type="domain" description="Glycosyl transferase family 1" evidence="12">
    <location>
        <begin position="321"/>
        <end position="422"/>
    </location>
</feature>
<feature type="region of interest" description="Disordered" evidence="11">
    <location>
        <begin position="497"/>
        <end position="527"/>
    </location>
</feature>
<dbReference type="EC" id="2.4.1.241" evidence="9"/>
<comment type="catalytic activity">
    <reaction evidence="10">
        <text>a 1,2-diacyl-3-O-(beta-D-galactosyl)-sn-glycerol + UDP-alpha-D-galactose = a 1,2-diacyl-3-O-[alpha-D-galactosyl-(1-&gt;6)-beta-D-galactosyl]-sn-glycerol + UDP + H(+)</text>
        <dbReference type="Rhea" id="RHEA:10520"/>
        <dbReference type="ChEBI" id="CHEBI:15378"/>
        <dbReference type="ChEBI" id="CHEBI:17615"/>
        <dbReference type="ChEBI" id="CHEBI:28396"/>
        <dbReference type="ChEBI" id="CHEBI:58223"/>
        <dbReference type="ChEBI" id="CHEBI:66914"/>
        <dbReference type="EC" id="2.4.1.241"/>
    </reaction>
</comment>
<comment type="caution">
    <text evidence="13">The sequence shown here is derived from an EMBL/GenBank/DDBJ whole genome shotgun (WGS) entry which is preliminary data.</text>
</comment>
<dbReference type="InterPro" id="IPR044525">
    <property type="entry name" value="DGDG1/2"/>
</dbReference>
<feature type="compositionally biased region" description="Low complexity" evidence="11">
    <location>
        <begin position="509"/>
        <end position="527"/>
    </location>
</feature>
<evidence type="ECO:0000256" key="8">
    <source>
        <dbReference type="ARBA" id="ARBA00023136"/>
    </source>
</evidence>
<evidence type="ECO:0000259" key="12">
    <source>
        <dbReference type="Pfam" id="PF00534"/>
    </source>
</evidence>
<dbReference type="InterPro" id="IPR001296">
    <property type="entry name" value="Glyco_trans_1"/>
</dbReference>
<dbReference type="Proteomes" id="UP000664859">
    <property type="component" value="Unassembled WGS sequence"/>
</dbReference>
<keyword evidence="8" id="KW-0472">Membrane</keyword>
<reference evidence="13" key="1">
    <citation type="submission" date="2021-02" db="EMBL/GenBank/DDBJ databases">
        <title>First Annotated Genome of the Yellow-green Alga Tribonema minus.</title>
        <authorList>
            <person name="Mahan K.M."/>
        </authorList>
    </citation>
    <scope>NUCLEOTIDE SEQUENCE</scope>
    <source>
        <strain evidence="13">UTEX B ZZ1240</strain>
    </source>
</reference>
<keyword evidence="5" id="KW-0934">Plastid</keyword>
<keyword evidence="14" id="KW-1185">Reference proteome</keyword>
<gene>
    <name evidence="13" type="ORF">JKP88DRAFT_353820</name>
</gene>
<feature type="region of interest" description="Disordered" evidence="11">
    <location>
        <begin position="802"/>
        <end position="839"/>
    </location>
</feature>
<comment type="subcellular location">
    <subcellularLocation>
        <location evidence="2">Membrane</location>
    </subcellularLocation>
    <subcellularLocation>
        <location evidence="1">Plastid</location>
        <location evidence="1">Chloroplast</location>
    </subcellularLocation>
</comment>
<proteinExistence type="inferred from homology"/>
<dbReference type="SUPFAM" id="SSF53756">
    <property type="entry name" value="UDP-Glycosyltransferase/glycogen phosphorylase"/>
    <property type="match status" value="1"/>
</dbReference>
<feature type="region of interest" description="Disordered" evidence="11">
    <location>
        <begin position="739"/>
        <end position="772"/>
    </location>
</feature>